<feature type="region of interest" description="Disordered" evidence="1">
    <location>
        <begin position="1"/>
        <end position="30"/>
    </location>
</feature>
<feature type="region of interest" description="Disordered" evidence="1">
    <location>
        <begin position="83"/>
        <end position="110"/>
    </location>
</feature>
<reference evidence="2 3" key="1">
    <citation type="submission" date="2022-10" db="EMBL/GenBank/DDBJ databases">
        <title>Defluviimonas sp. nov., isolated from ocean surface sediments.</title>
        <authorList>
            <person name="He W."/>
            <person name="Wang L."/>
            <person name="Zhang D.-F."/>
        </authorList>
    </citation>
    <scope>NUCLEOTIDE SEQUENCE [LARGE SCALE GENOMIC DNA]</scope>
    <source>
        <strain evidence="2 3">WL0024</strain>
    </source>
</reference>
<dbReference type="Proteomes" id="UP001209535">
    <property type="component" value="Unassembled WGS sequence"/>
</dbReference>
<protein>
    <submittedName>
        <fullName evidence="2">Uncharacterized protein</fullName>
    </submittedName>
</protein>
<gene>
    <name evidence="2" type="ORF">OEZ60_14635</name>
</gene>
<keyword evidence="3" id="KW-1185">Reference proteome</keyword>
<comment type="caution">
    <text evidence="2">The sequence shown here is derived from an EMBL/GenBank/DDBJ whole genome shotgun (WGS) entry which is preliminary data.</text>
</comment>
<organism evidence="2 3">
    <name type="scientific">Albidovulum salinarum</name>
    <dbReference type="NCBI Taxonomy" id="2984153"/>
    <lineage>
        <taxon>Bacteria</taxon>
        <taxon>Pseudomonadati</taxon>
        <taxon>Pseudomonadota</taxon>
        <taxon>Alphaproteobacteria</taxon>
        <taxon>Rhodobacterales</taxon>
        <taxon>Paracoccaceae</taxon>
        <taxon>Albidovulum</taxon>
    </lineage>
</organism>
<feature type="compositionally biased region" description="Basic and acidic residues" evidence="1">
    <location>
        <begin position="9"/>
        <end position="20"/>
    </location>
</feature>
<proteinExistence type="predicted"/>
<dbReference type="EMBL" id="JAOVQO010000013">
    <property type="protein sequence ID" value="MCU9849238.1"/>
    <property type="molecule type" value="Genomic_DNA"/>
</dbReference>
<sequence>MAQQIEAATDIKHFTKHDRPVIGQNSGRPLEGREFAPLKVELYEVHRAVNFIVEPHEFDRAVFRIRRQPDAARIPALRFNQAPAPRHFGETTSPNVDVPHSGKCSIPFQH</sequence>
<evidence type="ECO:0000256" key="1">
    <source>
        <dbReference type="SAM" id="MobiDB-lite"/>
    </source>
</evidence>
<name>A0ABT2X5M1_9RHOB</name>
<accession>A0ABT2X5M1</accession>
<evidence type="ECO:0000313" key="3">
    <source>
        <dbReference type="Proteomes" id="UP001209535"/>
    </source>
</evidence>
<evidence type="ECO:0000313" key="2">
    <source>
        <dbReference type="EMBL" id="MCU9849238.1"/>
    </source>
</evidence>